<keyword evidence="16" id="KW-1185">Reference proteome</keyword>
<gene>
    <name evidence="15" type="ORF">AKJ09_05296</name>
</gene>
<dbReference type="PANTHER" id="PTHR42801">
    <property type="entry name" value="THIOREDOXIN-DEPENDENT PEROXIDE REDUCTASE"/>
    <property type="match status" value="1"/>
</dbReference>
<dbReference type="KEGG" id="llu:AKJ09_05296"/>
<organism evidence="15 16">
    <name type="scientific">Labilithrix luteola</name>
    <dbReference type="NCBI Taxonomy" id="1391654"/>
    <lineage>
        <taxon>Bacteria</taxon>
        <taxon>Pseudomonadati</taxon>
        <taxon>Myxococcota</taxon>
        <taxon>Polyangia</taxon>
        <taxon>Polyangiales</taxon>
        <taxon>Labilitrichaceae</taxon>
        <taxon>Labilithrix</taxon>
    </lineage>
</organism>
<dbReference type="InterPro" id="IPR000866">
    <property type="entry name" value="AhpC/TSA"/>
</dbReference>
<dbReference type="OrthoDB" id="69195at2"/>
<keyword evidence="8" id="KW-0676">Redox-active center</keyword>
<dbReference type="InterPro" id="IPR013766">
    <property type="entry name" value="Thioredoxin_domain"/>
</dbReference>
<dbReference type="FunFam" id="3.40.30.10:FF:000007">
    <property type="entry name" value="Thioredoxin-dependent thiol peroxidase"/>
    <property type="match status" value="1"/>
</dbReference>
<reference evidence="15 16" key="1">
    <citation type="submission" date="2015-08" db="EMBL/GenBank/DDBJ databases">
        <authorList>
            <person name="Babu N.S."/>
            <person name="Beckwith C.J."/>
            <person name="Beseler K.G."/>
            <person name="Brison A."/>
            <person name="Carone J.V."/>
            <person name="Caskin T.P."/>
            <person name="Diamond M."/>
            <person name="Durham M.E."/>
            <person name="Foxe J.M."/>
            <person name="Go M."/>
            <person name="Henderson B.A."/>
            <person name="Jones I.B."/>
            <person name="McGettigan J.A."/>
            <person name="Micheletti S.J."/>
            <person name="Nasrallah M.E."/>
            <person name="Ortiz D."/>
            <person name="Piller C.R."/>
            <person name="Privatt S.R."/>
            <person name="Schneider S.L."/>
            <person name="Sharp S."/>
            <person name="Smith T.C."/>
            <person name="Stanton J.D."/>
            <person name="Ullery H.E."/>
            <person name="Wilson R.J."/>
            <person name="Serrano M.G."/>
            <person name="Buck G."/>
            <person name="Lee V."/>
            <person name="Wang Y."/>
            <person name="Carvalho R."/>
            <person name="Voegtly L."/>
            <person name="Shi R."/>
            <person name="Duckworth R."/>
            <person name="Johnson A."/>
            <person name="Loviza R."/>
            <person name="Walstead R."/>
            <person name="Shah Z."/>
            <person name="Kiflezghi M."/>
            <person name="Wade K."/>
            <person name="Ball S.L."/>
            <person name="Bradley K.W."/>
            <person name="Asai D.J."/>
            <person name="Bowman C.A."/>
            <person name="Russell D.A."/>
            <person name="Pope W.H."/>
            <person name="Jacobs-Sera D."/>
            <person name="Hendrix R.W."/>
            <person name="Hatfull G.F."/>
        </authorList>
    </citation>
    <scope>NUCLEOTIDE SEQUENCE [LARGE SCALE GENOMIC DNA]</scope>
    <source>
        <strain evidence="15 16">DSM 27648</strain>
    </source>
</reference>
<evidence type="ECO:0000256" key="10">
    <source>
        <dbReference type="ARBA" id="ARBA00038489"/>
    </source>
</evidence>
<evidence type="ECO:0000313" key="16">
    <source>
        <dbReference type="Proteomes" id="UP000064967"/>
    </source>
</evidence>
<dbReference type="InterPro" id="IPR050924">
    <property type="entry name" value="Peroxiredoxin_BCP/PrxQ"/>
</dbReference>
<evidence type="ECO:0000256" key="12">
    <source>
        <dbReference type="ARBA" id="ARBA00049091"/>
    </source>
</evidence>
<comment type="function">
    <text evidence="1">Thiol-specific peroxidase that catalyzes the reduction of hydrogen peroxide and organic hydroperoxides to water and alcohols, respectively. Plays a role in cell protection against oxidative stress by detoxifying peroxides and as sensor of hydrogen peroxide-mediated signaling events.</text>
</comment>
<dbReference type="GO" id="GO:0005737">
    <property type="term" value="C:cytoplasm"/>
    <property type="evidence" value="ECO:0007669"/>
    <property type="project" value="TreeGrafter"/>
</dbReference>
<keyword evidence="5" id="KW-0049">Antioxidant</keyword>
<dbReference type="PANTHER" id="PTHR42801:SF4">
    <property type="entry name" value="AHPC_TSA FAMILY PROTEIN"/>
    <property type="match status" value="1"/>
</dbReference>
<evidence type="ECO:0000259" key="14">
    <source>
        <dbReference type="PROSITE" id="PS51352"/>
    </source>
</evidence>
<accession>A0A0K1PYQ5</accession>
<evidence type="ECO:0000256" key="11">
    <source>
        <dbReference type="ARBA" id="ARBA00042639"/>
    </source>
</evidence>
<dbReference type="PROSITE" id="PS51352">
    <property type="entry name" value="THIOREDOXIN_2"/>
    <property type="match status" value="1"/>
</dbReference>
<dbReference type="GO" id="GO:0034599">
    <property type="term" value="P:cellular response to oxidative stress"/>
    <property type="evidence" value="ECO:0007669"/>
    <property type="project" value="TreeGrafter"/>
</dbReference>
<keyword evidence="4 15" id="KW-0575">Peroxidase</keyword>
<evidence type="ECO:0000256" key="3">
    <source>
        <dbReference type="ARBA" id="ARBA00013017"/>
    </source>
</evidence>
<dbReference type="Pfam" id="PF00578">
    <property type="entry name" value="AhpC-TSA"/>
    <property type="match status" value="1"/>
</dbReference>
<evidence type="ECO:0000256" key="6">
    <source>
        <dbReference type="ARBA" id="ARBA00023002"/>
    </source>
</evidence>
<keyword evidence="7" id="KW-1015">Disulfide bond</keyword>
<comment type="subunit">
    <text evidence="2">Monomer.</text>
</comment>
<dbReference type="EC" id="1.11.1.24" evidence="3"/>
<evidence type="ECO:0000256" key="5">
    <source>
        <dbReference type="ARBA" id="ARBA00022862"/>
    </source>
</evidence>
<evidence type="ECO:0000256" key="4">
    <source>
        <dbReference type="ARBA" id="ARBA00022559"/>
    </source>
</evidence>
<comment type="catalytic activity">
    <reaction evidence="12">
        <text>a hydroperoxide + [thioredoxin]-dithiol = an alcohol + [thioredoxin]-disulfide + H2O</text>
        <dbReference type="Rhea" id="RHEA:62620"/>
        <dbReference type="Rhea" id="RHEA-COMP:10698"/>
        <dbReference type="Rhea" id="RHEA-COMP:10700"/>
        <dbReference type="ChEBI" id="CHEBI:15377"/>
        <dbReference type="ChEBI" id="CHEBI:29950"/>
        <dbReference type="ChEBI" id="CHEBI:30879"/>
        <dbReference type="ChEBI" id="CHEBI:35924"/>
        <dbReference type="ChEBI" id="CHEBI:50058"/>
        <dbReference type="EC" id="1.11.1.24"/>
    </reaction>
</comment>
<dbReference type="EMBL" id="CP012333">
    <property type="protein sequence ID" value="AKU98632.1"/>
    <property type="molecule type" value="Genomic_DNA"/>
</dbReference>
<evidence type="ECO:0000256" key="13">
    <source>
        <dbReference type="PIRSR" id="PIRSR000239-1"/>
    </source>
</evidence>
<dbReference type="GO" id="GO:0008379">
    <property type="term" value="F:thioredoxin peroxidase activity"/>
    <property type="evidence" value="ECO:0007669"/>
    <property type="project" value="TreeGrafter"/>
</dbReference>
<feature type="domain" description="Thioredoxin" evidence="14">
    <location>
        <begin position="3"/>
        <end position="155"/>
    </location>
</feature>
<evidence type="ECO:0000256" key="2">
    <source>
        <dbReference type="ARBA" id="ARBA00011245"/>
    </source>
</evidence>
<sequence length="155" mass="17135">MPLRVGQKAPDFDVVASSGKKLKLSDFAGKKNVVLYFYPGDFTPVCTRETCGFRDMYEDLEGKDTEVIGVSVDSDESHRKFADKYKVPFDLVSDESRELSKAYGTSDGFLRSLFKKSGRITYVIDKKGEIAGVFEGELSATKHTDGVRSLVAKLG</sequence>
<dbReference type="AlphaFoldDB" id="A0A0K1PYQ5"/>
<evidence type="ECO:0000256" key="8">
    <source>
        <dbReference type="ARBA" id="ARBA00023284"/>
    </source>
</evidence>
<dbReference type="PIRSF" id="PIRSF000239">
    <property type="entry name" value="AHPC"/>
    <property type="match status" value="1"/>
</dbReference>
<protein>
    <recommendedName>
        <fullName evidence="3">thioredoxin-dependent peroxiredoxin</fullName>
        <ecNumber evidence="3">1.11.1.24</ecNumber>
    </recommendedName>
    <alternativeName>
        <fullName evidence="9">Thioredoxin peroxidase</fullName>
    </alternativeName>
    <alternativeName>
        <fullName evidence="11">Thioredoxin-dependent peroxiredoxin Bcp</fullName>
    </alternativeName>
</protein>
<evidence type="ECO:0000256" key="9">
    <source>
        <dbReference type="ARBA" id="ARBA00032824"/>
    </source>
</evidence>
<keyword evidence="6" id="KW-0560">Oxidoreductase</keyword>
<dbReference type="STRING" id="1391654.AKJ09_05296"/>
<dbReference type="InterPro" id="IPR024706">
    <property type="entry name" value="Peroxiredoxin_AhpC-typ"/>
</dbReference>
<proteinExistence type="inferred from homology"/>
<dbReference type="Proteomes" id="UP000064967">
    <property type="component" value="Chromosome"/>
</dbReference>
<dbReference type="CDD" id="cd03017">
    <property type="entry name" value="PRX_BCP"/>
    <property type="match status" value="1"/>
</dbReference>
<evidence type="ECO:0000313" key="15">
    <source>
        <dbReference type="EMBL" id="AKU98632.1"/>
    </source>
</evidence>
<name>A0A0K1PYQ5_9BACT</name>
<dbReference type="SUPFAM" id="SSF52833">
    <property type="entry name" value="Thioredoxin-like"/>
    <property type="match status" value="1"/>
</dbReference>
<dbReference type="InterPro" id="IPR036249">
    <property type="entry name" value="Thioredoxin-like_sf"/>
</dbReference>
<comment type="similarity">
    <text evidence="10">Belongs to the peroxiredoxin family. BCP/PrxQ subfamily.</text>
</comment>
<evidence type="ECO:0000256" key="7">
    <source>
        <dbReference type="ARBA" id="ARBA00023157"/>
    </source>
</evidence>
<dbReference type="Gene3D" id="3.40.30.10">
    <property type="entry name" value="Glutaredoxin"/>
    <property type="match status" value="1"/>
</dbReference>
<dbReference type="GO" id="GO:0045454">
    <property type="term" value="P:cell redox homeostasis"/>
    <property type="evidence" value="ECO:0007669"/>
    <property type="project" value="TreeGrafter"/>
</dbReference>
<dbReference type="RefSeq" id="WP_146649568.1">
    <property type="nucleotide sequence ID" value="NZ_CP012333.1"/>
</dbReference>
<feature type="active site" description="Cysteine sulfenic acid (-SOH) intermediate; for peroxidase activity" evidence="13">
    <location>
        <position position="46"/>
    </location>
</feature>
<evidence type="ECO:0000256" key="1">
    <source>
        <dbReference type="ARBA" id="ARBA00003330"/>
    </source>
</evidence>